<dbReference type="STRING" id="6573.A0A210PL05"/>
<gene>
    <name evidence="3" type="ORF">KP79_PYT21310</name>
</gene>
<evidence type="ECO:0000313" key="3">
    <source>
        <dbReference type="EMBL" id="OWF37173.1"/>
    </source>
</evidence>
<name>A0A210PL05_MIZYE</name>
<dbReference type="SUPFAM" id="SSF50729">
    <property type="entry name" value="PH domain-like"/>
    <property type="match status" value="1"/>
</dbReference>
<dbReference type="Pfam" id="PF00621">
    <property type="entry name" value="RhoGEF"/>
    <property type="match status" value="1"/>
</dbReference>
<dbReference type="InterPro" id="IPR035899">
    <property type="entry name" value="DBL_dom_sf"/>
</dbReference>
<dbReference type="InterPro" id="IPR000219">
    <property type="entry name" value="DH_dom"/>
</dbReference>
<feature type="region of interest" description="Disordered" evidence="1">
    <location>
        <begin position="513"/>
        <end position="543"/>
    </location>
</feature>
<dbReference type="InterPro" id="IPR040181">
    <property type="entry name" value="PKHG5/7"/>
</dbReference>
<feature type="compositionally biased region" description="Low complexity" evidence="1">
    <location>
        <begin position="1214"/>
        <end position="1235"/>
    </location>
</feature>
<feature type="domain" description="DH" evidence="2">
    <location>
        <begin position="656"/>
        <end position="848"/>
    </location>
</feature>
<protein>
    <submittedName>
        <fullName evidence="3">Pleckstrin homology domain-containing family G member 5</fullName>
    </submittedName>
</protein>
<sequence length="1326" mass="148373">MPKKPKKAKILAKQLTRQTSTPIMSVFNKKSKANFSHHPHSASEIFGIDTEGVAREPSPPSGGSRPTSPINMIIPLLEYGFSWPRRKSPFSKSSNKKTVVEIASPDSGCPASPINENDLYSESSLENGSCLTFTSRSPECSSPSSDKENALPDIDAVIASLDDVIDEEDSDDDIPGVGNLNKQKSLSDTAVSTNETKKDFFKEADQDTLDENEKRDVLNELSPINGIIKEGRGSNSKRVRFSLDHQPLRKARSLDFIKNMVVQEPCSWDVTVKMIDIQPGGEDSEESLCTEMESFNIQVCHHPQCTEPNGNQPLLLCKECDRTIHGNYQFSGHLVLDAPKKKPGLGIMPRGISAPTLPHFDGNHSDSEATECHPAGEEDMEENTGNGGEGGDTVDGIYMKKQEFGTLPTAAEMKLKRKKAMKLKRRHTDSVVNEEYFTVTFGKKNKDMEIVAAIKGISLRLALTPILERRGRDINGINVFVAASKTPLPLDCESFLLGGNTLNIREKEDGLLGSKSINNRSGGGNKGQSSKVTKNSGMGSLRGRTRVMNLSIDDTSLPIHPGLSASISPQGTIGYSEGKKVKERSKLTSLLSPMSKDREKQEQLSDLLNNYSVNIPPMPDLLTLGRPSFSEEIFEIEPHWSSLVDNASSLTKRQHDQQEAVWELLQTEVFYIRSLRVITDLFMCCLINLQSEQLLNEIDTERLFSNIGDIAYTNSSFWENSLSKVLQSSRQSRLPLNPSDMKEGFKQFPDLLSPYTKYFSEQKACADYMKNRYSENELFKTFVVWAETQKQCNRLKLTDLLVKPMQRLTKYSLLLQAILRKTDDEKQRKDVLEMIASVDRFVFQVNASLRQRHEQERLATIMTKIESYEAVEAPNDESLKYLQEYNNNFDLRAPMPGCAGGQTRSLIMQSVLRLKDSQSRLDVECLLFTDLFLICKPSKRMEKYKIIKAPMRVDRIITQELKDKGSFLMIYLNEYHVPVSAFTFHGDQAAVRVWLEHIRKAQALYREIRNPTQGSNSYSYLSGELVEEQVINVTPISPLPLDQPDVVMSRSAGNDPAGQHFLFPNNAAGQSSPGRISPMSNEPQSPTPYVSHPRPAKSHSYHGDEQHHKHVQSSNSVPSFVDSIPDDDRLHIPHSTGSSANSDSSLPDIVDENQKVKLSQRRSSRNGSRYITADHIQDLNKDDKDTSIHKRLSWNYGTSDNDERQGVLKTKTQSSDSLRSIHSSSGVSSTGSLHLSPEEMEYSSNNHGDICTIHECRHDDCDVNELHRNSEQNDISTLFQAMSTSEINQGIVSVDLPSFEKKLTHAQLMKMKKQLLLSSNVEASEV</sequence>
<comment type="caution">
    <text evidence="3">The sequence shown here is derived from an EMBL/GenBank/DDBJ whole genome shotgun (WGS) entry which is preliminary data.</text>
</comment>
<evidence type="ECO:0000313" key="4">
    <source>
        <dbReference type="Proteomes" id="UP000242188"/>
    </source>
</evidence>
<dbReference type="GO" id="GO:0030139">
    <property type="term" value="C:endocytic vesicle"/>
    <property type="evidence" value="ECO:0007669"/>
    <property type="project" value="TreeGrafter"/>
</dbReference>
<evidence type="ECO:0000256" key="1">
    <source>
        <dbReference type="SAM" id="MobiDB-lite"/>
    </source>
</evidence>
<feature type="region of interest" description="Disordered" evidence="1">
    <location>
        <begin position="1044"/>
        <end position="1173"/>
    </location>
</feature>
<organism evidence="3 4">
    <name type="scientific">Mizuhopecten yessoensis</name>
    <name type="common">Japanese scallop</name>
    <name type="synonym">Patinopecten yessoensis</name>
    <dbReference type="NCBI Taxonomy" id="6573"/>
    <lineage>
        <taxon>Eukaryota</taxon>
        <taxon>Metazoa</taxon>
        <taxon>Spiralia</taxon>
        <taxon>Lophotrochozoa</taxon>
        <taxon>Mollusca</taxon>
        <taxon>Bivalvia</taxon>
        <taxon>Autobranchia</taxon>
        <taxon>Pteriomorphia</taxon>
        <taxon>Pectinida</taxon>
        <taxon>Pectinoidea</taxon>
        <taxon>Pectinidae</taxon>
        <taxon>Mizuhopecten</taxon>
    </lineage>
</organism>
<dbReference type="OrthoDB" id="660555at2759"/>
<dbReference type="CDD" id="cd00160">
    <property type="entry name" value="RhoGEF"/>
    <property type="match status" value="1"/>
</dbReference>
<feature type="region of interest" description="Disordered" evidence="1">
    <location>
        <begin position="1194"/>
        <end position="1241"/>
    </location>
</feature>
<feature type="compositionally biased region" description="Polar residues" evidence="1">
    <location>
        <begin position="1067"/>
        <end position="1088"/>
    </location>
</feature>
<evidence type="ECO:0000259" key="2">
    <source>
        <dbReference type="PROSITE" id="PS50010"/>
    </source>
</evidence>
<keyword evidence="4" id="KW-1185">Reference proteome</keyword>
<feature type="region of interest" description="Disordered" evidence="1">
    <location>
        <begin position="364"/>
        <end position="390"/>
    </location>
</feature>
<feature type="compositionally biased region" description="Polar residues" evidence="1">
    <location>
        <begin position="527"/>
        <end position="538"/>
    </location>
</feature>
<dbReference type="GO" id="GO:0030424">
    <property type="term" value="C:axon"/>
    <property type="evidence" value="ECO:0007669"/>
    <property type="project" value="TreeGrafter"/>
</dbReference>
<dbReference type="GO" id="GO:0007266">
    <property type="term" value="P:Rho protein signal transduction"/>
    <property type="evidence" value="ECO:0007669"/>
    <property type="project" value="TreeGrafter"/>
</dbReference>
<dbReference type="GO" id="GO:0005085">
    <property type="term" value="F:guanyl-nucleotide exchange factor activity"/>
    <property type="evidence" value="ECO:0007669"/>
    <property type="project" value="InterPro"/>
</dbReference>
<dbReference type="Gene3D" id="1.20.900.10">
    <property type="entry name" value="Dbl homology (DH) domain"/>
    <property type="match status" value="1"/>
</dbReference>
<proteinExistence type="predicted"/>
<dbReference type="GO" id="GO:0043542">
    <property type="term" value="P:endothelial cell migration"/>
    <property type="evidence" value="ECO:0007669"/>
    <property type="project" value="TreeGrafter"/>
</dbReference>
<dbReference type="CDD" id="cd13244">
    <property type="entry name" value="PH_PLEKHG5_G6"/>
    <property type="match status" value="1"/>
</dbReference>
<dbReference type="Proteomes" id="UP000242188">
    <property type="component" value="Unassembled WGS sequence"/>
</dbReference>
<dbReference type="PANTHER" id="PTHR13217:SF11">
    <property type="entry name" value="PLECKSTRIN HOMOLOGY DOMAIN-CONTAINING FAMILY G MEMBER 5"/>
    <property type="match status" value="1"/>
</dbReference>
<dbReference type="SUPFAM" id="SSF48065">
    <property type="entry name" value="DBL homology domain (DH-domain)"/>
    <property type="match status" value="1"/>
</dbReference>
<feature type="compositionally biased region" description="Polar residues" evidence="1">
    <location>
        <begin position="1135"/>
        <end position="1145"/>
    </location>
</feature>
<dbReference type="PANTHER" id="PTHR13217">
    <property type="entry name" value="PLECKSTRIN HOMOLOGY DOMAIN-CONTAINING FAMILY G MEMBER 7"/>
    <property type="match status" value="1"/>
</dbReference>
<dbReference type="Gene3D" id="2.30.29.30">
    <property type="entry name" value="Pleckstrin-homology domain (PH domain)/Phosphotyrosine-binding domain (PTB)"/>
    <property type="match status" value="1"/>
</dbReference>
<dbReference type="CDD" id="cd17068">
    <property type="entry name" value="RBD_PLEKHG5"/>
    <property type="match status" value="1"/>
</dbReference>
<dbReference type="PROSITE" id="PS50010">
    <property type="entry name" value="DH_2"/>
    <property type="match status" value="1"/>
</dbReference>
<accession>A0A210PL05</accession>
<dbReference type="GO" id="GO:0005886">
    <property type="term" value="C:plasma membrane"/>
    <property type="evidence" value="ECO:0007669"/>
    <property type="project" value="TreeGrafter"/>
</dbReference>
<reference evidence="3 4" key="1">
    <citation type="journal article" date="2017" name="Nat. Ecol. Evol.">
        <title>Scallop genome provides insights into evolution of bilaterian karyotype and development.</title>
        <authorList>
            <person name="Wang S."/>
            <person name="Zhang J."/>
            <person name="Jiao W."/>
            <person name="Li J."/>
            <person name="Xun X."/>
            <person name="Sun Y."/>
            <person name="Guo X."/>
            <person name="Huan P."/>
            <person name="Dong B."/>
            <person name="Zhang L."/>
            <person name="Hu X."/>
            <person name="Sun X."/>
            <person name="Wang J."/>
            <person name="Zhao C."/>
            <person name="Wang Y."/>
            <person name="Wang D."/>
            <person name="Huang X."/>
            <person name="Wang R."/>
            <person name="Lv J."/>
            <person name="Li Y."/>
            <person name="Zhang Z."/>
            <person name="Liu B."/>
            <person name="Lu W."/>
            <person name="Hui Y."/>
            <person name="Liang J."/>
            <person name="Zhou Z."/>
            <person name="Hou R."/>
            <person name="Li X."/>
            <person name="Liu Y."/>
            <person name="Li H."/>
            <person name="Ning X."/>
            <person name="Lin Y."/>
            <person name="Zhao L."/>
            <person name="Xing Q."/>
            <person name="Dou J."/>
            <person name="Li Y."/>
            <person name="Mao J."/>
            <person name="Guo H."/>
            <person name="Dou H."/>
            <person name="Li T."/>
            <person name="Mu C."/>
            <person name="Jiang W."/>
            <person name="Fu Q."/>
            <person name="Fu X."/>
            <person name="Miao Y."/>
            <person name="Liu J."/>
            <person name="Yu Q."/>
            <person name="Li R."/>
            <person name="Liao H."/>
            <person name="Li X."/>
            <person name="Kong Y."/>
            <person name="Jiang Z."/>
            <person name="Chourrout D."/>
            <person name="Li R."/>
            <person name="Bao Z."/>
        </authorList>
    </citation>
    <scope>NUCLEOTIDE SEQUENCE [LARGE SCALE GENOMIC DNA]</scope>
    <source>
        <strain evidence="3 4">PY_sf001</strain>
    </source>
</reference>
<dbReference type="InterPro" id="IPR011993">
    <property type="entry name" value="PH-like_dom_sf"/>
</dbReference>
<feature type="compositionally biased region" description="Basic and acidic residues" evidence="1">
    <location>
        <begin position="364"/>
        <end position="376"/>
    </location>
</feature>
<dbReference type="SMART" id="SM00325">
    <property type="entry name" value="RhoGEF"/>
    <property type="match status" value="1"/>
</dbReference>
<dbReference type="EMBL" id="NEDP02005594">
    <property type="protein sequence ID" value="OWF37173.1"/>
    <property type="molecule type" value="Genomic_DNA"/>
</dbReference>